<name>A0ABS9TF41_9PSEU</name>
<protein>
    <submittedName>
        <fullName evidence="8">Alcohol dehydrogenase catalytic domain-containing protein</fullName>
    </submittedName>
</protein>
<dbReference type="SUPFAM" id="SSF51735">
    <property type="entry name" value="NAD(P)-binding Rossmann-fold domains"/>
    <property type="match status" value="1"/>
</dbReference>
<evidence type="ECO:0000313" key="9">
    <source>
        <dbReference type="Proteomes" id="UP001299970"/>
    </source>
</evidence>
<comment type="caution">
    <text evidence="8">The sequence shown here is derived from an EMBL/GenBank/DDBJ whole genome shotgun (WGS) entry which is preliminary data.</text>
</comment>
<dbReference type="PANTHER" id="PTHR42813:SF2">
    <property type="entry name" value="DEHYDROGENASE, ZINC-CONTAINING, PUTATIVE (AFU_ORTHOLOGUE AFUA_2G02810)-RELATED"/>
    <property type="match status" value="1"/>
</dbReference>
<comment type="similarity">
    <text evidence="5">Belongs to the zinc-containing alcohol dehydrogenase family.</text>
</comment>
<keyword evidence="9" id="KW-1185">Reference proteome</keyword>
<evidence type="ECO:0000313" key="8">
    <source>
        <dbReference type="EMBL" id="MCH6167155.1"/>
    </source>
</evidence>
<dbReference type="Gene3D" id="3.90.180.10">
    <property type="entry name" value="Medium-chain alcohol dehydrogenases, catalytic domain"/>
    <property type="match status" value="1"/>
</dbReference>
<feature type="domain" description="Alcohol dehydrogenase-like C-terminal" evidence="6">
    <location>
        <begin position="181"/>
        <end position="293"/>
    </location>
</feature>
<gene>
    <name evidence="8" type="ORF">MMF94_15845</name>
</gene>
<dbReference type="Pfam" id="PF08240">
    <property type="entry name" value="ADH_N"/>
    <property type="match status" value="1"/>
</dbReference>
<dbReference type="Gene3D" id="3.40.50.720">
    <property type="entry name" value="NAD(P)-binding Rossmann-like Domain"/>
    <property type="match status" value="1"/>
</dbReference>
<evidence type="ECO:0000256" key="1">
    <source>
        <dbReference type="ARBA" id="ARBA00001947"/>
    </source>
</evidence>
<dbReference type="InterPro" id="IPR011032">
    <property type="entry name" value="GroES-like_sf"/>
</dbReference>
<reference evidence="8 9" key="1">
    <citation type="submission" date="2022-03" db="EMBL/GenBank/DDBJ databases">
        <title>Pseudonocardia alaer sp. nov., a novel actinomycete isolated from reed forest soil.</title>
        <authorList>
            <person name="Wang L."/>
        </authorList>
    </citation>
    <scope>NUCLEOTIDE SEQUENCE [LARGE SCALE GENOMIC DNA]</scope>
    <source>
        <strain evidence="8 9">Y-16303</strain>
    </source>
</reference>
<dbReference type="Pfam" id="PF00107">
    <property type="entry name" value="ADH_zinc_N"/>
    <property type="match status" value="1"/>
</dbReference>
<dbReference type="InterPro" id="IPR013149">
    <property type="entry name" value="ADH-like_C"/>
</dbReference>
<dbReference type="PANTHER" id="PTHR42813">
    <property type="entry name" value="ZINC-TYPE ALCOHOL DEHYDROGENASE-LIKE"/>
    <property type="match status" value="1"/>
</dbReference>
<dbReference type="Proteomes" id="UP001299970">
    <property type="component" value="Unassembled WGS sequence"/>
</dbReference>
<evidence type="ECO:0000256" key="3">
    <source>
        <dbReference type="ARBA" id="ARBA00022833"/>
    </source>
</evidence>
<evidence type="ECO:0000256" key="5">
    <source>
        <dbReference type="RuleBase" id="RU361277"/>
    </source>
</evidence>
<keyword evidence="4" id="KW-0560">Oxidoreductase</keyword>
<organism evidence="8 9">
    <name type="scientific">Pseudonocardia alaniniphila</name>
    <dbReference type="NCBI Taxonomy" id="75291"/>
    <lineage>
        <taxon>Bacteria</taxon>
        <taxon>Bacillati</taxon>
        <taxon>Actinomycetota</taxon>
        <taxon>Actinomycetes</taxon>
        <taxon>Pseudonocardiales</taxon>
        <taxon>Pseudonocardiaceae</taxon>
        <taxon>Pseudonocardia</taxon>
    </lineage>
</organism>
<dbReference type="EMBL" id="JAKXMK010000012">
    <property type="protein sequence ID" value="MCH6167155.1"/>
    <property type="molecule type" value="Genomic_DNA"/>
</dbReference>
<evidence type="ECO:0000259" key="6">
    <source>
        <dbReference type="Pfam" id="PF00107"/>
    </source>
</evidence>
<dbReference type="InterPro" id="IPR013154">
    <property type="entry name" value="ADH-like_N"/>
</dbReference>
<keyword evidence="2 5" id="KW-0479">Metal-binding</keyword>
<dbReference type="InterPro" id="IPR002328">
    <property type="entry name" value="ADH_Zn_CS"/>
</dbReference>
<evidence type="ECO:0000259" key="7">
    <source>
        <dbReference type="Pfam" id="PF08240"/>
    </source>
</evidence>
<comment type="cofactor">
    <cofactor evidence="1 5">
        <name>Zn(2+)</name>
        <dbReference type="ChEBI" id="CHEBI:29105"/>
    </cofactor>
</comment>
<sequence length="360" mass="37647">MKGVVFQGPYQVTVDAELLMPRVLNPRDAVVRVTRTAICGSDLHPYRGEMPDFAPGTVLGHEFAGVVVDAGADVPFTAGERVFASYLVACGRCPRCARCWHYHCEHASIFGYSTVVGPPVAGGQAEYVCVPFADVVLARSPDDVTDEQVLFAGDVLSTAYAAAVDAEIGAGDVVGVVGAGPVGLLGAMCASALGAAEVIVSDPDPGRRAKAASLGMHAVAPGELRDSLDEVSHGWGARVVLEAVGTDAALASALRSAGPRSTVVAVGAHSAEAMPFPSGLAFTRELTVRFTVGDPIRHRAEALRLVRSGLVDPARIISHRLPLSDARRGYELFDRREAFKVVLTPDDAADSPGMAIRPGR</sequence>
<feature type="domain" description="Alcohol dehydrogenase-like N-terminal" evidence="7">
    <location>
        <begin position="26"/>
        <end position="136"/>
    </location>
</feature>
<dbReference type="SUPFAM" id="SSF50129">
    <property type="entry name" value="GroES-like"/>
    <property type="match status" value="1"/>
</dbReference>
<dbReference type="PROSITE" id="PS00059">
    <property type="entry name" value="ADH_ZINC"/>
    <property type="match status" value="1"/>
</dbReference>
<proteinExistence type="inferred from homology"/>
<keyword evidence="3 5" id="KW-0862">Zinc</keyword>
<evidence type="ECO:0000256" key="2">
    <source>
        <dbReference type="ARBA" id="ARBA00022723"/>
    </source>
</evidence>
<evidence type="ECO:0000256" key="4">
    <source>
        <dbReference type="ARBA" id="ARBA00023002"/>
    </source>
</evidence>
<dbReference type="RefSeq" id="WP_241037386.1">
    <property type="nucleotide sequence ID" value="NZ_BAAAJF010000015.1"/>
</dbReference>
<accession>A0ABS9TF41</accession>
<dbReference type="InterPro" id="IPR036291">
    <property type="entry name" value="NAD(P)-bd_dom_sf"/>
</dbReference>